<evidence type="ECO:0000313" key="2">
    <source>
        <dbReference type="Proteomes" id="UP001434883"/>
    </source>
</evidence>
<gene>
    <name evidence="1" type="ORF">XENOCAPTIV_006586</name>
</gene>
<proteinExistence type="predicted"/>
<reference evidence="1 2" key="1">
    <citation type="submission" date="2021-06" db="EMBL/GenBank/DDBJ databases">
        <authorList>
            <person name="Palmer J.M."/>
        </authorList>
    </citation>
    <scope>NUCLEOTIDE SEQUENCE [LARGE SCALE GENOMIC DNA]</scope>
    <source>
        <strain evidence="1 2">XC_2019</strain>
        <tissue evidence="1">Muscle</tissue>
    </source>
</reference>
<sequence length="117" mass="13757">MKTIQLPQNCETQRCETESDPHEENHANVKTMQILVKFCVVGHHLHRRAVFYAREGSLSMCVIREHVSVCSENKKILRGWGRSKSTENVLMWLRSFEEDSWNQLNNTNTLKNRFTTH</sequence>
<comment type="caution">
    <text evidence="1">The sequence shown here is derived from an EMBL/GenBank/DDBJ whole genome shotgun (WGS) entry which is preliminary data.</text>
</comment>
<protein>
    <submittedName>
        <fullName evidence="1">Uncharacterized protein</fullName>
    </submittedName>
</protein>
<name>A0ABV0QLD5_9TELE</name>
<organism evidence="1 2">
    <name type="scientific">Xenoophorus captivus</name>
    <dbReference type="NCBI Taxonomy" id="1517983"/>
    <lineage>
        <taxon>Eukaryota</taxon>
        <taxon>Metazoa</taxon>
        <taxon>Chordata</taxon>
        <taxon>Craniata</taxon>
        <taxon>Vertebrata</taxon>
        <taxon>Euteleostomi</taxon>
        <taxon>Actinopterygii</taxon>
        <taxon>Neopterygii</taxon>
        <taxon>Teleostei</taxon>
        <taxon>Neoteleostei</taxon>
        <taxon>Acanthomorphata</taxon>
        <taxon>Ovalentaria</taxon>
        <taxon>Atherinomorphae</taxon>
        <taxon>Cyprinodontiformes</taxon>
        <taxon>Goodeidae</taxon>
        <taxon>Xenoophorus</taxon>
    </lineage>
</organism>
<dbReference type="Proteomes" id="UP001434883">
    <property type="component" value="Unassembled WGS sequence"/>
</dbReference>
<dbReference type="EMBL" id="JAHRIN010016978">
    <property type="protein sequence ID" value="MEQ2196637.1"/>
    <property type="molecule type" value="Genomic_DNA"/>
</dbReference>
<accession>A0ABV0QLD5</accession>
<evidence type="ECO:0000313" key="1">
    <source>
        <dbReference type="EMBL" id="MEQ2196637.1"/>
    </source>
</evidence>
<keyword evidence="2" id="KW-1185">Reference proteome</keyword>